<protein>
    <recommendedName>
        <fullName evidence="3">histidinol-phosphate transaminase</fullName>
        <ecNumber evidence="3">2.6.1.9</ecNumber>
    </recommendedName>
    <alternativeName>
        <fullName evidence="9">Imidazole acetol-phosphate transaminase</fullName>
    </alternativeName>
</protein>
<evidence type="ECO:0000259" key="11">
    <source>
        <dbReference type="Pfam" id="PF00155"/>
    </source>
</evidence>
<keyword evidence="8" id="KW-0368">Histidine biosynthesis</keyword>
<dbReference type="EMBL" id="HBFF01000180">
    <property type="protein sequence ID" value="CAD8727233.1"/>
    <property type="molecule type" value="Transcribed_RNA"/>
</dbReference>
<evidence type="ECO:0000313" key="13">
    <source>
        <dbReference type="EMBL" id="CAD8727233.1"/>
    </source>
</evidence>
<evidence type="ECO:0000256" key="8">
    <source>
        <dbReference type="ARBA" id="ARBA00023102"/>
    </source>
</evidence>
<dbReference type="SUPFAM" id="SSF53383">
    <property type="entry name" value="PLP-dependent transferases"/>
    <property type="match status" value="1"/>
</dbReference>
<reference evidence="13" key="1">
    <citation type="submission" date="2021-01" db="EMBL/GenBank/DDBJ databases">
        <authorList>
            <person name="Corre E."/>
            <person name="Pelletier E."/>
            <person name="Niang G."/>
            <person name="Scheremetjew M."/>
            <person name="Finn R."/>
            <person name="Kale V."/>
            <person name="Holt S."/>
            <person name="Cochrane G."/>
            <person name="Meng A."/>
            <person name="Brown T."/>
            <person name="Cohen L."/>
        </authorList>
    </citation>
    <scope>NUCLEOTIDE SEQUENCE</scope>
    <source>
        <strain evidence="13">Clade-D-RCC2573</strain>
    </source>
</reference>
<dbReference type="Gene3D" id="3.40.640.10">
    <property type="entry name" value="Type I PLP-dependent aspartate aminotransferase-like (Major domain)"/>
    <property type="match status" value="1"/>
</dbReference>
<dbReference type="InterPro" id="IPR015421">
    <property type="entry name" value="PyrdxlP-dep_Trfase_major"/>
</dbReference>
<gene>
    <name evidence="12" type="ORF">OMED0936_LOCUS139</name>
    <name evidence="13" type="ORF">OMED0936_LOCUS141</name>
</gene>
<comment type="cofactor">
    <cofactor evidence="1">
        <name>pyridoxal 5'-phosphate</name>
        <dbReference type="ChEBI" id="CHEBI:597326"/>
    </cofactor>
</comment>
<dbReference type="GO" id="GO:0000105">
    <property type="term" value="P:L-histidine biosynthetic process"/>
    <property type="evidence" value="ECO:0007669"/>
    <property type="project" value="UniProtKB-KW"/>
</dbReference>
<keyword evidence="4" id="KW-0032">Aminotransferase</keyword>
<dbReference type="InterPro" id="IPR015424">
    <property type="entry name" value="PyrdxlP-dep_Trfase"/>
</dbReference>
<comment type="pathway">
    <text evidence="2">Amino-acid biosynthesis; L-histidine biosynthesis; L-histidine from 5-phospho-alpha-D-ribose 1-diphosphate: step 7/9.</text>
</comment>
<evidence type="ECO:0000256" key="4">
    <source>
        <dbReference type="ARBA" id="ARBA00022576"/>
    </source>
</evidence>
<dbReference type="InterPro" id="IPR004839">
    <property type="entry name" value="Aminotransferase_I/II_large"/>
</dbReference>
<accession>A0A6T5SZ70</accession>
<evidence type="ECO:0000256" key="3">
    <source>
        <dbReference type="ARBA" id="ARBA00012748"/>
    </source>
</evidence>
<dbReference type="Pfam" id="PF00155">
    <property type="entry name" value="Aminotran_1_2"/>
    <property type="match status" value="1"/>
</dbReference>
<evidence type="ECO:0000256" key="5">
    <source>
        <dbReference type="ARBA" id="ARBA00022605"/>
    </source>
</evidence>
<dbReference type="EC" id="2.6.1.9" evidence="3"/>
<dbReference type="NCBIfam" id="TIGR01141">
    <property type="entry name" value="hisC"/>
    <property type="match status" value="1"/>
</dbReference>
<keyword evidence="5" id="KW-0028">Amino-acid biosynthesis</keyword>
<evidence type="ECO:0000256" key="7">
    <source>
        <dbReference type="ARBA" id="ARBA00022898"/>
    </source>
</evidence>
<dbReference type="PANTHER" id="PTHR42885:SF2">
    <property type="entry name" value="HISTIDINOL-PHOSPHATE AMINOTRANSFERASE"/>
    <property type="match status" value="1"/>
</dbReference>
<dbReference type="InterPro" id="IPR015422">
    <property type="entry name" value="PyrdxlP-dep_Trfase_small"/>
</dbReference>
<dbReference type="PANTHER" id="PTHR42885">
    <property type="entry name" value="HISTIDINOL-PHOSPHATE AMINOTRANSFERASE-RELATED"/>
    <property type="match status" value="1"/>
</dbReference>
<sequence length="420" mass="47289">MLTSQSCSVMHDMSVTRLFFKKYSPQKLSGVKCRAFKNTDFVRKHILDLAPYQPIVPFDVLSEQLDIPVDEIVKLDANENPYGPPEAVFKALAQSKFPHIYPDPESRRLRAQLSLDCGIPADNILVGCGADELIDLLLRIVLEPGDFIVNTPPTFGMYAFDCAINAGRVIDIPRGEAPGFKINVRGIQEAVREYKPKVLFLTSPNNPDGSIIDPEDIDELLKLPVLVILDEAYIEFCNSQESRMPDVLQHDNLVVLRTFSKRAGLAGIRIGYGAVPLWLMNYCWRVKQPYNVSVLAEEAACAALESKEYLQRVKDLLVEERGRLFSKLEQFSSLTPYPSNSNFILTKYVFSLCDDLQRTDETHRVTGDAAELKSYLATRGIIVRYYSSPEQLKSCIRISVGKPEHTDRLISALQAYFSDV</sequence>
<name>A0A6T5SZ70_9CHLO</name>
<comment type="catalytic activity">
    <reaction evidence="10">
        <text>L-histidinol phosphate + 2-oxoglutarate = 3-(imidazol-4-yl)-2-oxopropyl phosphate + L-glutamate</text>
        <dbReference type="Rhea" id="RHEA:23744"/>
        <dbReference type="ChEBI" id="CHEBI:16810"/>
        <dbReference type="ChEBI" id="CHEBI:29985"/>
        <dbReference type="ChEBI" id="CHEBI:57766"/>
        <dbReference type="ChEBI" id="CHEBI:57980"/>
        <dbReference type="EC" id="2.6.1.9"/>
    </reaction>
</comment>
<evidence type="ECO:0000256" key="10">
    <source>
        <dbReference type="ARBA" id="ARBA00047481"/>
    </source>
</evidence>
<keyword evidence="7" id="KW-0663">Pyridoxal phosphate</keyword>
<dbReference type="HAMAP" id="MF_01023">
    <property type="entry name" value="HisC_aminotrans_2"/>
    <property type="match status" value="1"/>
</dbReference>
<feature type="domain" description="Aminotransferase class I/classII large" evidence="11">
    <location>
        <begin position="71"/>
        <end position="413"/>
    </location>
</feature>
<proteinExistence type="inferred from homology"/>
<evidence type="ECO:0000256" key="9">
    <source>
        <dbReference type="ARBA" id="ARBA00030262"/>
    </source>
</evidence>
<keyword evidence="6" id="KW-0808">Transferase</keyword>
<evidence type="ECO:0000256" key="6">
    <source>
        <dbReference type="ARBA" id="ARBA00022679"/>
    </source>
</evidence>
<dbReference type="EMBL" id="HBFF01000178">
    <property type="protein sequence ID" value="CAD8727231.1"/>
    <property type="molecule type" value="Transcribed_RNA"/>
</dbReference>
<dbReference type="GO" id="GO:0030170">
    <property type="term" value="F:pyridoxal phosphate binding"/>
    <property type="evidence" value="ECO:0007669"/>
    <property type="project" value="InterPro"/>
</dbReference>
<dbReference type="Gene3D" id="3.90.1150.10">
    <property type="entry name" value="Aspartate Aminotransferase, domain 1"/>
    <property type="match status" value="1"/>
</dbReference>
<dbReference type="AlphaFoldDB" id="A0A6T5SZ70"/>
<organism evidence="13">
    <name type="scientific">Ostreococcus mediterraneus</name>
    <dbReference type="NCBI Taxonomy" id="1486918"/>
    <lineage>
        <taxon>Eukaryota</taxon>
        <taxon>Viridiplantae</taxon>
        <taxon>Chlorophyta</taxon>
        <taxon>Mamiellophyceae</taxon>
        <taxon>Mamiellales</taxon>
        <taxon>Bathycoccaceae</taxon>
        <taxon>Ostreococcus</taxon>
    </lineage>
</organism>
<dbReference type="GO" id="GO:0004400">
    <property type="term" value="F:histidinol-phosphate transaminase activity"/>
    <property type="evidence" value="ECO:0007669"/>
    <property type="project" value="UniProtKB-EC"/>
</dbReference>
<dbReference type="CDD" id="cd00609">
    <property type="entry name" value="AAT_like"/>
    <property type="match status" value="1"/>
</dbReference>
<dbReference type="InterPro" id="IPR005861">
    <property type="entry name" value="HisP_aminotrans"/>
</dbReference>
<evidence type="ECO:0000313" key="12">
    <source>
        <dbReference type="EMBL" id="CAD8727231.1"/>
    </source>
</evidence>
<evidence type="ECO:0000256" key="1">
    <source>
        <dbReference type="ARBA" id="ARBA00001933"/>
    </source>
</evidence>
<evidence type="ECO:0000256" key="2">
    <source>
        <dbReference type="ARBA" id="ARBA00005011"/>
    </source>
</evidence>